<dbReference type="SMART" id="SM00487">
    <property type="entry name" value="DEXDc"/>
    <property type="match status" value="1"/>
</dbReference>
<name>A0A5S9IP56_UABAM</name>
<dbReference type="InterPro" id="IPR027417">
    <property type="entry name" value="P-loop_NTPase"/>
</dbReference>
<dbReference type="GO" id="GO:0016787">
    <property type="term" value="F:hydrolase activity"/>
    <property type="evidence" value="ECO:0007669"/>
    <property type="project" value="UniProtKB-KW"/>
</dbReference>
<dbReference type="CDD" id="cd18793">
    <property type="entry name" value="SF2_C_SNF"/>
    <property type="match status" value="1"/>
</dbReference>
<dbReference type="OrthoDB" id="9814088at2"/>
<proteinExistence type="predicted"/>
<dbReference type="Gene3D" id="3.40.50.10810">
    <property type="entry name" value="Tandem AAA-ATPase domain"/>
    <property type="match status" value="1"/>
</dbReference>
<dbReference type="PROSITE" id="PS51192">
    <property type="entry name" value="HELICASE_ATP_BIND_1"/>
    <property type="match status" value="1"/>
</dbReference>
<keyword evidence="4" id="KW-0547">Nucleotide-binding</keyword>
<dbReference type="Pfam" id="PF00271">
    <property type="entry name" value="Helicase_C"/>
    <property type="match status" value="1"/>
</dbReference>
<organism evidence="4 5">
    <name type="scientific">Uabimicrobium amorphum</name>
    <dbReference type="NCBI Taxonomy" id="2596890"/>
    <lineage>
        <taxon>Bacteria</taxon>
        <taxon>Pseudomonadati</taxon>
        <taxon>Planctomycetota</taxon>
        <taxon>Candidatus Uabimicrobiia</taxon>
        <taxon>Candidatus Uabimicrobiales</taxon>
        <taxon>Candidatus Uabimicrobiaceae</taxon>
        <taxon>Candidatus Uabimicrobium</taxon>
    </lineage>
</organism>
<dbReference type="InterPro" id="IPR001650">
    <property type="entry name" value="Helicase_C-like"/>
</dbReference>
<evidence type="ECO:0000259" key="3">
    <source>
        <dbReference type="PROSITE" id="PS51194"/>
    </source>
</evidence>
<dbReference type="InterPro" id="IPR014001">
    <property type="entry name" value="Helicase_ATP-bd"/>
</dbReference>
<evidence type="ECO:0000259" key="2">
    <source>
        <dbReference type="PROSITE" id="PS51192"/>
    </source>
</evidence>
<keyword evidence="4" id="KW-0067">ATP-binding</keyword>
<evidence type="ECO:0000256" key="1">
    <source>
        <dbReference type="ARBA" id="ARBA00022801"/>
    </source>
</evidence>
<evidence type="ECO:0000313" key="4">
    <source>
        <dbReference type="EMBL" id="BBM85489.1"/>
    </source>
</evidence>
<protein>
    <submittedName>
        <fullName evidence="4">SWF/SNF family helicase</fullName>
    </submittedName>
</protein>
<dbReference type="InterPro" id="IPR049730">
    <property type="entry name" value="SNF2/RAD54-like_C"/>
</dbReference>
<dbReference type="PROSITE" id="PS51194">
    <property type="entry name" value="HELICASE_CTER"/>
    <property type="match status" value="1"/>
</dbReference>
<accession>A0A5S9IP56</accession>
<dbReference type="EMBL" id="AP019860">
    <property type="protein sequence ID" value="BBM85489.1"/>
    <property type="molecule type" value="Genomic_DNA"/>
</dbReference>
<dbReference type="SUPFAM" id="SSF52540">
    <property type="entry name" value="P-loop containing nucleoside triphosphate hydrolases"/>
    <property type="match status" value="2"/>
</dbReference>
<dbReference type="SMART" id="SM00490">
    <property type="entry name" value="HELICc"/>
    <property type="match status" value="1"/>
</dbReference>
<dbReference type="InterPro" id="IPR000330">
    <property type="entry name" value="SNF2_N"/>
</dbReference>
<gene>
    <name evidence="4" type="ORF">UABAM_03858</name>
</gene>
<keyword evidence="5" id="KW-1185">Reference proteome</keyword>
<dbReference type="GO" id="GO:0004386">
    <property type="term" value="F:helicase activity"/>
    <property type="evidence" value="ECO:0007669"/>
    <property type="project" value="UniProtKB-KW"/>
</dbReference>
<dbReference type="PANTHER" id="PTHR10799">
    <property type="entry name" value="SNF2/RAD54 HELICASE FAMILY"/>
    <property type="match status" value="1"/>
</dbReference>
<dbReference type="KEGG" id="uam:UABAM_03858"/>
<dbReference type="Gene3D" id="3.40.50.300">
    <property type="entry name" value="P-loop containing nucleotide triphosphate hydrolases"/>
    <property type="match status" value="1"/>
</dbReference>
<feature type="domain" description="Helicase ATP-binding" evidence="2">
    <location>
        <begin position="870"/>
        <end position="1026"/>
    </location>
</feature>
<dbReference type="InterPro" id="IPR038718">
    <property type="entry name" value="SNF2-like_sf"/>
</dbReference>
<dbReference type="RefSeq" id="WP_151969588.1">
    <property type="nucleotide sequence ID" value="NZ_AP019860.1"/>
</dbReference>
<evidence type="ECO:0000313" key="5">
    <source>
        <dbReference type="Proteomes" id="UP000326354"/>
    </source>
</evidence>
<feature type="domain" description="Helicase C-terminal" evidence="3">
    <location>
        <begin position="1154"/>
        <end position="1309"/>
    </location>
</feature>
<keyword evidence="1" id="KW-0378">Hydrolase</keyword>
<sequence length="1314" mass="152827">MKYEQLSATEKFILQIATLCGGEPYEIENIVHRFGNFNGETLTSREISEIVHNRLRYFYRSYQFNRVDYWSDVINDLLQQPYFEHLLQVTYEQINENFTRFSLGGPELLEIAILKKDENLYISTAQKIQQSMPNFLTQSQITLTSCRNLPMAWQQKLPTKILCYYLHDVLSKYIVELKALPDDLQQMVQQNLYSCSESHVVRKQWANMCFLQGKISQALEISQCDFADGLPYASMLRGMDRFLRKDADAAWKIFDKGIKQYHRISKKDCFEDFYAFFALLCLLFSNEKNRQGRLQKLSQQAEVWDTEYTSFFVILSAIEDAMDNDFSNAQRLCEEFVQPQQQPILRFFAMIVTQWIKKSAPVECHHMQIIAFHEYAMQNSYTWVAANLFFVLYGDAREQIYGDCGQYLLVDAVQLEERWKRSLQMITEYLQGETQKDTRIAWFIEIKKNRNWRIEAREQTLRANGTWNKGRKAKFTSTSDVPTQQDREIYEEERRASYAYSRSAQWKPVVAKMVGHPYVFWGKEPHTQVEVVAETPHIVLEKTSTNYKFLFPYNLAQDNIICLCEENKIRVITLSERQGEILRMMGQQLILPNTAKEQIQNVTKLIAKEMDILSPNTDMGNIEFVEVPTKVYARFDKILNKDFRADLIVKPFGEEQVFPPGEGTQTFFDAATKRYLSRNVKSEKHDAQKIVESVSLPADNYSWELDTAECLQLLLKWKDTIPIEWIHGKKPNISSLGSVSLKVVQKKDWFELDSQIHIDDKRVWDIKKFLKFLDNNNYIQLSDDHFAIVTNELRQKLEELSLCMDKKRIHKALAPHVGNILSGFDEVEYNIEWQKHVQKINKIRSQQVNIPQDFNATLRPYQKQGFIWLSQLLEWGVGACLADDMGLGKTIQTLALLLKNKNKGASLVVAPTSVCINWAIECNKFTPSLTPYVFNSQSPNALLKRLKNGDLLITSYGILQNRADVFSKKKWNIVILDEAQSIKNIYAKRTQAALKLQSKFRMITTGTPVENSLHELWTLFHFINPGLLGSLQTFKNKFIVPIELHKCENATQRLKNMVAPFILRRTKNQVLKDLPEKIEKVMYIDMSHEENNFYEALRQKSIERFTKSKSQREEGQKHIEILAEIMRLRRACCHPQLVHPNSQIVSSKLQVFGEILDEIMQGKDKVLVFSQFVDYLKMAEKIVKDKNILYQYLDGSTTQKQRQKRIDLFQNGESQVFLISLKAGGVGLNLTEANFVIHLDPWWNPAAEDQATDRAHRIGQKKVVTVYRLVTNHTIEQKIIGLHENKRDLASKILDGTNKPSKLDAKMLLQLLTE</sequence>
<dbReference type="Proteomes" id="UP000326354">
    <property type="component" value="Chromosome"/>
</dbReference>
<reference evidence="4 5" key="1">
    <citation type="submission" date="2019-08" db="EMBL/GenBank/DDBJ databases">
        <title>Complete genome sequence of Candidatus Uab amorphum.</title>
        <authorList>
            <person name="Shiratori T."/>
            <person name="Suzuki S."/>
            <person name="Kakizawa Y."/>
            <person name="Ishida K."/>
        </authorList>
    </citation>
    <scope>NUCLEOTIDE SEQUENCE [LARGE SCALE GENOMIC DNA]</scope>
    <source>
        <strain evidence="4 5">SRT547</strain>
    </source>
</reference>
<dbReference type="CDD" id="cd18012">
    <property type="entry name" value="DEXQc_arch_SWI2_SNF2"/>
    <property type="match status" value="1"/>
</dbReference>
<dbReference type="GO" id="GO:0005524">
    <property type="term" value="F:ATP binding"/>
    <property type="evidence" value="ECO:0007669"/>
    <property type="project" value="InterPro"/>
</dbReference>
<dbReference type="Pfam" id="PF00176">
    <property type="entry name" value="SNF2-rel_dom"/>
    <property type="match status" value="1"/>
</dbReference>
<keyword evidence="4" id="KW-0347">Helicase</keyword>